<feature type="region of interest" description="Disordered" evidence="7">
    <location>
        <begin position="38"/>
        <end position="65"/>
    </location>
</feature>
<organism evidence="10 11">
    <name type="scientific">Panicum virgatum</name>
    <name type="common">Blackwell switchgrass</name>
    <dbReference type="NCBI Taxonomy" id="38727"/>
    <lineage>
        <taxon>Eukaryota</taxon>
        <taxon>Viridiplantae</taxon>
        <taxon>Streptophyta</taxon>
        <taxon>Embryophyta</taxon>
        <taxon>Tracheophyta</taxon>
        <taxon>Spermatophyta</taxon>
        <taxon>Magnoliopsida</taxon>
        <taxon>Liliopsida</taxon>
        <taxon>Poales</taxon>
        <taxon>Poaceae</taxon>
        <taxon>PACMAD clade</taxon>
        <taxon>Panicoideae</taxon>
        <taxon>Panicodae</taxon>
        <taxon>Paniceae</taxon>
        <taxon>Panicinae</taxon>
        <taxon>Panicum</taxon>
        <taxon>Panicum sect. Hiantes</taxon>
    </lineage>
</organism>
<dbReference type="Pfam" id="PF00249">
    <property type="entry name" value="Myb_DNA-binding"/>
    <property type="match status" value="2"/>
</dbReference>
<feature type="compositionally biased region" description="Gly residues" evidence="7">
    <location>
        <begin position="49"/>
        <end position="58"/>
    </location>
</feature>
<feature type="domain" description="HTH myb-type" evidence="9">
    <location>
        <begin position="110"/>
        <end position="164"/>
    </location>
</feature>
<dbReference type="Proteomes" id="UP000823388">
    <property type="component" value="Chromosome 5K"/>
</dbReference>
<dbReference type="InterPro" id="IPR050560">
    <property type="entry name" value="MYB_TF"/>
</dbReference>
<keyword evidence="11" id="KW-1185">Reference proteome</keyword>
<evidence type="ECO:0000256" key="1">
    <source>
        <dbReference type="ARBA" id="ARBA00004123"/>
    </source>
</evidence>
<dbReference type="SUPFAM" id="SSF46689">
    <property type="entry name" value="Homeodomain-like"/>
    <property type="match status" value="1"/>
</dbReference>
<dbReference type="PROSITE" id="PS50090">
    <property type="entry name" value="MYB_LIKE"/>
    <property type="match status" value="2"/>
</dbReference>
<dbReference type="PANTHER" id="PTHR45614">
    <property type="entry name" value="MYB PROTEIN-RELATED"/>
    <property type="match status" value="1"/>
</dbReference>
<keyword evidence="5" id="KW-0804">Transcription</keyword>
<dbReference type="InterPro" id="IPR017930">
    <property type="entry name" value="Myb_dom"/>
</dbReference>
<feature type="region of interest" description="Disordered" evidence="7">
    <location>
        <begin position="198"/>
        <end position="244"/>
    </location>
</feature>
<dbReference type="EMBL" id="CM029045">
    <property type="protein sequence ID" value="KAG2596815.1"/>
    <property type="molecule type" value="Genomic_DNA"/>
</dbReference>
<dbReference type="Gene3D" id="1.10.10.60">
    <property type="entry name" value="Homeodomain-like"/>
    <property type="match status" value="2"/>
</dbReference>
<proteinExistence type="predicted"/>
<feature type="compositionally biased region" description="Basic and acidic residues" evidence="7">
    <location>
        <begin position="211"/>
        <end position="221"/>
    </location>
</feature>
<reference evidence="10" key="1">
    <citation type="submission" date="2020-05" db="EMBL/GenBank/DDBJ databases">
        <title>WGS assembly of Panicum virgatum.</title>
        <authorList>
            <person name="Lovell J.T."/>
            <person name="Jenkins J."/>
            <person name="Shu S."/>
            <person name="Juenger T.E."/>
            <person name="Schmutz J."/>
        </authorList>
    </citation>
    <scope>NUCLEOTIDE SEQUENCE</scope>
    <source>
        <strain evidence="10">AP13</strain>
    </source>
</reference>
<keyword evidence="3" id="KW-0805">Transcription regulation</keyword>
<evidence type="ECO:0000256" key="6">
    <source>
        <dbReference type="ARBA" id="ARBA00023242"/>
    </source>
</evidence>
<dbReference type="InterPro" id="IPR001005">
    <property type="entry name" value="SANT/Myb"/>
</dbReference>
<keyword evidence="4" id="KW-0238">DNA-binding</keyword>
<evidence type="ECO:0000256" key="3">
    <source>
        <dbReference type="ARBA" id="ARBA00023015"/>
    </source>
</evidence>
<evidence type="ECO:0000313" key="10">
    <source>
        <dbReference type="EMBL" id="KAG2596815.1"/>
    </source>
</evidence>
<dbReference type="PANTHER" id="PTHR45614:SF259">
    <property type="entry name" value="MYB DOMAIN PROTEIN 89-RELATED"/>
    <property type="match status" value="1"/>
</dbReference>
<evidence type="ECO:0000256" key="2">
    <source>
        <dbReference type="ARBA" id="ARBA00022737"/>
    </source>
</evidence>
<dbReference type="PROSITE" id="PS51294">
    <property type="entry name" value="HTH_MYB"/>
    <property type="match status" value="2"/>
</dbReference>
<comment type="subcellular location">
    <subcellularLocation>
        <location evidence="1">Nucleus</location>
    </subcellularLocation>
</comment>
<feature type="domain" description="HTH myb-type" evidence="9">
    <location>
        <begin position="58"/>
        <end position="109"/>
    </location>
</feature>
<name>A0A8T0SI93_PANVG</name>
<dbReference type="SMART" id="SM00717">
    <property type="entry name" value="SANT"/>
    <property type="match status" value="2"/>
</dbReference>
<feature type="domain" description="Myb-like" evidence="8">
    <location>
        <begin position="110"/>
        <end position="160"/>
    </location>
</feature>
<evidence type="ECO:0000256" key="5">
    <source>
        <dbReference type="ARBA" id="ARBA00023163"/>
    </source>
</evidence>
<dbReference type="GO" id="GO:0000981">
    <property type="term" value="F:DNA-binding transcription factor activity, RNA polymerase II-specific"/>
    <property type="evidence" value="ECO:0007669"/>
    <property type="project" value="TreeGrafter"/>
</dbReference>
<feature type="domain" description="Myb-like" evidence="8">
    <location>
        <begin position="58"/>
        <end position="109"/>
    </location>
</feature>
<accession>A0A8T0SI93</accession>
<evidence type="ECO:0000256" key="7">
    <source>
        <dbReference type="SAM" id="MobiDB-lite"/>
    </source>
</evidence>
<keyword evidence="6" id="KW-0539">Nucleus</keyword>
<dbReference type="GO" id="GO:0000978">
    <property type="term" value="F:RNA polymerase II cis-regulatory region sequence-specific DNA binding"/>
    <property type="evidence" value="ECO:0007669"/>
    <property type="project" value="TreeGrafter"/>
</dbReference>
<evidence type="ECO:0000256" key="4">
    <source>
        <dbReference type="ARBA" id="ARBA00023125"/>
    </source>
</evidence>
<sequence>MVHEMACFSGRAPPAAALSPFHDEQDPAVVPEEVYHGHEEGLEDASCGRGHGAGGGQGKRSTRGHWRPAEDAKLKELVAQHGPHNWNLIAENLDGRSGKSCRLRWFNQLDPRINRRAFSEAEEERLLAAHRAYGNKWALIARLFPGRTDNAVKNHWHVLAARRHRVQCGAIRRRKPSSSSCTAATSSSHFAPAAVAGRRRYGSPPLPSHAGDAHAQEHGVRTEAAAAAAASGSESVESASTGTTDLSLGSAGAAAVPCFYQSSSAGYDVRPRAAALAPGARSVFCVPSPARHRAAASDDGCGRLARPFYDFLGVGAT</sequence>
<dbReference type="GO" id="GO:0005634">
    <property type="term" value="C:nucleus"/>
    <property type="evidence" value="ECO:0007669"/>
    <property type="project" value="UniProtKB-SubCell"/>
</dbReference>
<protein>
    <submittedName>
        <fullName evidence="10">Uncharacterized protein</fullName>
    </submittedName>
</protein>
<dbReference type="AlphaFoldDB" id="A0A8T0SI93"/>
<feature type="compositionally biased region" description="Low complexity" evidence="7">
    <location>
        <begin position="222"/>
        <end position="244"/>
    </location>
</feature>
<gene>
    <name evidence="10" type="ORF">PVAP13_5KG184500</name>
</gene>
<dbReference type="InterPro" id="IPR009057">
    <property type="entry name" value="Homeodomain-like_sf"/>
</dbReference>
<evidence type="ECO:0000259" key="8">
    <source>
        <dbReference type="PROSITE" id="PS50090"/>
    </source>
</evidence>
<evidence type="ECO:0000313" key="11">
    <source>
        <dbReference type="Proteomes" id="UP000823388"/>
    </source>
</evidence>
<dbReference type="CDD" id="cd00167">
    <property type="entry name" value="SANT"/>
    <property type="match status" value="2"/>
</dbReference>
<evidence type="ECO:0000259" key="9">
    <source>
        <dbReference type="PROSITE" id="PS51294"/>
    </source>
</evidence>
<keyword evidence="2" id="KW-0677">Repeat</keyword>
<dbReference type="OrthoDB" id="2143914at2759"/>
<dbReference type="FunFam" id="1.10.10.60:FF:000060">
    <property type="entry name" value="MYB transcription factor"/>
    <property type="match status" value="1"/>
</dbReference>
<comment type="caution">
    <text evidence="10">The sequence shown here is derived from an EMBL/GenBank/DDBJ whole genome shotgun (WGS) entry which is preliminary data.</text>
</comment>